<sequence>MKTQTFGIEIEMNRISRTAAAQVLADYFGTQVRYVGGTYDTRLVPDGQGRDWKIVLDNSIEGPQAERTEFVSPICRWEDIETVQELVRKLKAAGGRPHSSCGIHVHIGRGQHTPRTLRILVNQVNAKEDLLTQALGISPERRARWCKPVEPDFLERLNRRKPTTDEAFAELWYDTSEWRYRACQHYDISRYHLLNLHSTFQKGTIEFRAFNASLHAGEVKAYIQLAMAISHQALKSSAASSRRPETDNPKYTFRCWLLRLGFIGDEFATAREHLTKRLPGNSAWRQAV</sequence>
<gene>
    <name evidence="1" type="ORF">SDC9_77813</name>
</gene>
<name>A0A644YTG1_9ZZZZ</name>
<comment type="caution">
    <text evidence="1">The sequence shown here is derived from an EMBL/GenBank/DDBJ whole genome shotgun (WGS) entry which is preliminary data.</text>
</comment>
<accession>A0A644YTG1</accession>
<proteinExistence type="predicted"/>
<organism evidence="1">
    <name type="scientific">bioreactor metagenome</name>
    <dbReference type="NCBI Taxonomy" id="1076179"/>
    <lineage>
        <taxon>unclassified sequences</taxon>
        <taxon>metagenomes</taxon>
        <taxon>ecological metagenomes</taxon>
    </lineage>
</organism>
<evidence type="ECO:0000313" key="1">
    <source>
        <dbReference type="EMBL" id="MPM31258.1"/>
    </source>
</evidence>
<dbReference type="Pfam" id="PF12224">
    <property type="entry name" value="Amidoligase_2"/>
    <property type="match status" value="1"/>
</dbReference>
<evidence type="ECO:0008006" key="2">
    <source>
        <dbReference type="Google" id="ProtNLM"/>
    </source>
</evidence>
<reference evidence="1" key="1">
    <citation type="submission" date="2019-08" db="EMBL/GenBank/DDBJ databases">
        <authorList>
            <person name="Kucharzyk K."/>
            <person name="Murdoch R.W."/>
            <person name="Higgins S."/>
            <person name="Loffler F."/>
        </authorList>
    </citation>
    <scope>NUCLEOTIDE SEQUENCE</scope>
</reference>
<dbReference type="InterPro" id="IPR022025">
    <property type="entry name" value="Amidoligase_2"/>
</dbReference>
<dbReference type="EMBL" id="VSSQ01006021">
    <property type="protein sequence ID" value="MPM31258.1"/>
    <property type="molecule type" value="Genomic_DNA"/>
</dbReference>
<protein>
    <recommendedName>
        <fullName evidence="2">Amidoligase enzyme</fullName>
    </recommendedName>
</protein>
<dbReference type="AlphaFoldDB" id="A0A644YTG1"/>
<dbReference type="PANTHER" id="PTHR36847:SF1">
    <property type="entry name" value="AMIDOLIGASE ENZYME"/>
    <property type="match status" value="1"/>
</dbReference>
<dbReference type="PANTHER" id="PTHR36847">
    <property type="entry name" value="AMIDOLIGASE ENZYME"/>
    <property type="match status" value="1"/>
</dbReference>